<dbReference type="EMBL" id="CP034170">
    <property type="protein sequence ID" value="AZI57804.1"/>
    <property type="molecule type" value="Genomic_DNA"/>
</dbReference>
<reference evidence="2 3" key="1">
    <citation type="submission" date="2018-11" db="EMBL/GenBank/DDBJ databases">
        <authorList>
            <person name="Da X."/>
        </authorList>
    </citation>
    <scope>NUCLEOTIDE SEQUENCE [LARGE SCALE GENOMIC DNA]</scope>
    <source>
        <strain evidence="2 3">S14-144</strain>
    </source>
</reference>
<feature type="transmembrane region" description="Helical" evidence="1">
    <location>
        <begin position="7"/>
        <end position="30"/>
    </location>
</feature>
<dbReference type="AlphaFoldDB" id="A0A3G8ZTK7"/>
<accession>A0A3G8ZTK7</accession>
<protein>
    <submittedName>
        <fullName evidence="2">DUF2567 domain-containing protein</fullName>
    </submittedName>
</protein>
<sequence length="174" mass="18072">MKNPLLTVYLLIILGAIAVGAVHGLVWSFLAPGSKYKVFTDGTFAMLPTESLNRFTDFAIFALLGLAVGVVGAAALWHLRPYRGYPMLVVVTASAALASVQAGLVGQWAASGTAPSSIGPSKTESIVTAPPVLTGWPMLLAGPAAAVLVYTFLVAWNGLPELGRPAEAESLPVR</sequence>
<dbReference type="Proteomes" id="UP000268084">
    <property type="component" value="Chromosome"/>
</dbReference>
<keyword evidence="1" id="KW-1133">Transmembrane helix</keyword>
<proteinExistence type="predicted"/>
<feature type="transmembrane region" description="Helical" evidence="1">
    <location>
        <begin position="89"/>
        <end position="110"/>
    </location>
</feature>
<dbReference type="RefSeq" id="WP_124798548.1">
    <property type="nucleotide sequence ID" value="NZ_CP034170.1"/>
</dbReference>
<feature type="transmembrane region" description="Helical" evidence="1">
    <location>
        <begin position="58"/>
        <end position="77"/>
    </location>
</feature>
<gene>
    <name evidence="2" type="ORF">EH165_06225</name>
</gene>
<dbReference type="OrthoDB" id="4557003at2"/>
<organism evidence="2 3">
    <name type="scientific">Nakamurella antarctica</name>
    <dbReference type="NCBI Taxonomy" id="1902245"/>
    <lineage>
        <taxon>Bacteria</taxon>
        <taxon>Bacillati</taxon>
        <taxon>Actinomycetota</taxon>
        <taxon>Actinomycetes</taxon>
        <taxon>Nakamurellales</taxon>
        <taxon>Nakamurellaceae</taxon>
        <taxon>Nakamurella</taxon>
    </lineage>
</organism>
<keyword evidence="1" id="KW-0812">Transmembrane</keyword>
<evidence type="ECO:0000256" key="1">
    <source>
        <dbReference type="SAM" id="Phobius"/>
    </source>
</evidence>
<evidence type="ECO:0000313" key="3">
    <source>
        <dbReference type="Proteomes" id="UP000268084"/>
    </source>
</evidence>
<evidence type="ECO:0000313" key="2">
    <source>
        <dbReference type="EMBL" id="AZI57804.1"/>
    </source>
</evidence>
<feature type="transmembrane region" description="Helical" evidence="1">
    <location>
        <begin position="136"/>
        <end position="156"/>
    </location>
</feature>
<dbReference type="InterPro" id="IPR021213">
    <property type="entry name" value="DUF2567"/>
</dbReference>
<reference evidence="2 3" key="2">
    <citation type="submission" date="2018-12" db="EMBL/GenBank/DDBJ databases">
        <title>Nakamurella antarcticus sp. nov., isolated from Antarctica South Shetland Islands soil.</title>
        <authorList>
            <person name="Peng F."/>
        </authorList>
    </citation>
    <scope>NUCLEOTIDE SEQUENCE [LARGE SCALE GENOMIC DNA]</scope>
    <source>
        <strain evidence="2 3">S14-144</strain>
    </source>
</reference>
<keyword evidence="1" id="KW-0472">Membrane</keyword>
<dbReference type="Pfam" id="PF10821">
    <property type="entry name" value="DUF2567"/>
    <property type="match status" value="1"/>
</dbReference>
<keyword evidence="3" id="KW-1185">Reference proteome</keyword>
<dbReference type="KEGG" id="nak:EH165_06225"/>
<name>A0A3G8ZTK7_9ACTN</name>